<gene>
    <name evidence="1" type="ORF">XsacCFBP4641_13260</name>
</gene>
<dbReference type="GeneID" id="93877717"/>
<dbReference type="STRING" id="56458.SB85_09335"/>
<protein>
    <submittedName>
        <fullName evidence="1">Uncharacterized protein</fullName>
    </submittedName>
</protein>
<dbReference type="OrthoDB" id="5999096at2"/>
<sequence length="137" mass="13474">MSKKSKQTGAETGDDVSSLFAKLGSSGATAYQDFSADRLSAAEPAAAPPAAPAAPLPAAPAPVLSVVRAAIEPRPAAPVPAATLPMTPAAAAAAAPAAGTAAATGTPLQQLFQRLLEVGREATVPAPGGPLKRFLNR</sequence>
<organism evidence="1 2">
    <name type="scientific">Xanthomonas sacchari</name>
    <dbReference type="NCBI Taxonomy" id="56458"/>
    <lineage>
        <taxon>Bacteria</taxon>
        <taxon>Pseudomonadati</taxon>
        <taxon>Pseudomonadota</taxon>
        <taxon>Gammaproteobacteria</taxon>
        <taxon>Lysobacterales</taxon>
        <taxon>Lysobacteraceae</taxon>
        <taxon>Xanthomonas</taxon>
    </lineage>
</organism>
<proteinExistence type="predicted"/>
<comment type="caution">
    <text evidence="1">The sequence shown here is derived from an EMBL/GenBank/DDBJ whole genome shotgun (WGS) entry which is preliminary data.</text>
</comment>
<dbReference type="EMBL" id="MDEK01000011">
    <property type="protein sequence ID" value="PPU81933.1"/>
    <property type="molecule type" value="Genomic_DNA"/>
</dbReference>
<dbReference type="Proteomes" id="UP000247346">
    <property type="component" value="Unassembled WGS sequence"/>
</dbReference>
<dbReference type="AlphaFoldDB" id="A0A2P5Z2Q1"/>
<evidence type="ECO:0000313" key="1">
    <source>
        <dbReference type="EMBL" id="PPU81933.1"/>
    </source>
</evidence>
<reference evidence="1 2" key="1">
    <citation type="submission" date="2016-08" db="EMBL/GenBank/DDBJ databases">
        <authorList>
            <person name="Seilhamer J.J."/>
        </authorList>
    </citation>
    <scope>NUCLEOTIDE SEQUENCE [LARGE SCALE GENOMIC DNA]</scope>
    <source>
        <strain evidence="1 2">CFBP4641</strain>
    </source>
</reference>
<evidence type="ECO:0000313" key="2">
    <source>
        <dbReference type="Proteomes" id="UP000247346"/>
    </source>
</evidence>
<accession>A0A2P5Z2Q1</accession>
<name>A0A2P5Z2Q1_9XANT</name>
<dbReference type="RefSeq" id="WP_104609555.1">
    <property type="nucleotide sequence ID" value="NZ_CP132343.1"/>
</dbReference>